<evidence type="ECO:0000313" key="4">
    <source>
        <dbReference type="Proteomes" id="UP000217528"/>
    </source>
</evidence>
<dbReference type="InterPro" id="IPR012334">
    <property type="entry name" value="Pectin_lyas_fold"/>
</dbReference>
<name>A0A2A2HEY2_9EURY</name>
<gene>
    <name evidence="2" type="ORF">ASJ82_01750</name>
    <name evidence="3" type="ORF">MSCUN_08500</name>
</gene>
<sequence length="2420" mass="266631">MNKNSKFLFVGLTLLLLCISIGAISATDINDTTTSISDNTVDNTQDMISSKIVKTSQDVKTTNKNPTKKTKQADKQTKKEGETLIQTVKDYNELKDAWNYIQTSGDNITQYTINVKNGEYKFEDEIKSEATTDTRYITLNGENISQTIFDGSNTTRLFNLNNTKQVIKFNNITFKNGHSTEGGAIRANSTTILNNTQFINNNVFNTNASANGGAIKINYNTQIYNSKFINNTATSTAGYACGGAIYTGQNTTIYNCDFINNSVMDLEPISYYSSGKGGAIYSYGSSTKTTFNITFCEFRNNKANSTLPSSSKGAGGAISDTAYGALNINNCNFFNNSANFAGAINFDNAAGWNKKNPDLIGCVFANNTAVTREPNIMKSFSSTTKLNIGSVLFMDNSDTSIIDTLVNGKKLPVINQKTKNLTIFCLSNTNDYFGPLTNMGRGQSLQLKSSSNLINTTGLIFTPENEYTVTVDISKLPANHENITLYVENVEAVKIVWDYTNVEFKNITAKPGDTITLSSTFKTSENKYIPNGKVAFKINGKTIGHSNIRFGTAKLNYTIPENYSAKDYILTTVYGGSSQFIETHTNATLHLTKIKTTTNLTTSIEGNTLKINVDPRDEDENTVRNGKICVKIEGKTLQNLKINGKTTVNFTIPKSWNNREIKVLAIYGENNNHKESRTEIKTKLILPSTKTTKKDEAINNYYVSDLTGSDNNSGTQTSPFKTIQKAISTVNTNKQNANIYLDGQFKGVGNTNLTIPGDLHINFIGIGNSSIDGEVNYTLKYNLTDGEYYWGSSVEWRPYENGRGNWAMSITRGTGLITISNFTIKNCWNAGGSSIAAYKTATIDNYGNLAVNNVSFIFNHGGVGASIRNNNGSNLNVTDSLFEANRKSSSTGNYGAGIYNNGTAIIINSTFQKNYARWGTITNDKNLTIINSTIRDNIGYNGGSTYDSGSSIAINTENSNFYESLSLSGINTIIDGCYFTNNDQIDIYADLSQNTIINNVFNKSTGITINGNQSFTINITNNTIDSPVPSNIYSSLTNTNPYLITLRLLGDYKYYINSNRVLNVNGTKSRAMEFSGHDSVITNNTFTREITISGNNNIISGNNITTSIDDFAIELKDYKNNTISDNYLESKILKGNSAINYTSPTNKVENNKPEVKEIEINDDTFFKFFDDDGNLLDSYNEIEQIQVIGSLNNKNMNFNKPISLVQKGKFTSYNITIKTTADIELLVFNITNTNQEPILTAENNAEVKNTYLVTDNEYVIVLNGENNTIENNTLVDDLLVGNEAVKTDKTNNNITLNVPTHKNYILSADNFNSYFNTDGTIKLDVEDIHFLVNGTIENKNIIISNNKNVTLTNYRNAKLVNTTIKAEDGSTLNMSFITVENSNDKTAIQLGVGDHKINYCNITTNANFVDVRDANTVEINYNNIKTIGSNDIKTINIISLKGTATITYNNITTQSTNKNSQTVTIKATNNQTANIIIDENTISTNSNNTIAINIEHQKAIIRYNILNVTGKNSVGLKLSNITTHSSGSRLLQDNSIIINDENSIGIIFANTTSTQTHDFITQYVMTTISNTNIQVNNQNSIGIIINNVTNTTITSAIKINNDNSIAVIVNNSNYTNLNGMNIESSLKNNNIAPIMVNNSSQTNITRCNISTTSKYSIIIDETSQITRVKNNTLYSQYLGDNSVLNLNIKYNEIADNKPELITYFYLNEATYNEYFDKNGDLLSDVPENITVLITGNLYNKVLNINKPINLRSYATILHNTTLNINADNTNVTGITFEDYTKIMINANNCNLEINEIDITKDDSDAIITINGNNNTINIKDKITSTATNEKSNLTIMKITGNKNKIQMECIIRSYNYNYVLGFLLDNTNNTILNHSSALWLSGLNSTGVILNNSNNNTVRLNQLDAYSTEDFQGIILTNSSNNKILGSIRANKNNPASILLKLENNSNYNKIENMNNRGSNLNTTPIQIINSHYNKIYGNTLNFNDYIGHAINIKESIGNNITYNTITTASVQGDLAVLQENENNTINNQVRYNFAKSGSYAWINSFTTSGDVKAYHTITITAKTDKEAGHIVFTVNDEEIGVVDVVNKTAMINYTIKPSDGESLTINAIFEDPELVYRVTSRQTTVAIEKLDSKLLMANTTNNGVKTTATTIVVDELGNIIYDGNVTFTLGNETQTVMINNGIAQATFDTSNYKLGEYNITATFNGNDISAVSNNSVTLTVVPYTVNVIVNPITTLSGNKVLLTANVTDINGNKVNSGRVIFKLNGCTLKDANGKTLIANVINGTATVEYLIPSSYSAKNYTLTAVASSSIYNRTESNSTLTINKTTPKAQQVPINVKRTNNTTITLKFTDNKNNNLIGENKVCIKFNGKTIINTKATNGTVNINLDLTQYKNKEYELTVICGANNRYNTCKNVSTLILE</sequence>
<dbReference type="Gene3D" id="3.30.1910.20">
    <property type="entry name" value="asparaginyl-tRNA synthetase, N-terminal domain"/>
    <property type="match status" value="1"/>
</dbReference>
<dbReference type="Gene3D" id="2.60.40.10">
    <property type="entry name" value="Immunoglobulins"/>
    <property type="match status" value="3"/>
</dbReference>
<dbReference type="OrthoDB" id="82538at2157"/>
<dbReference type="InterPro" id="IPR011050">
    <property type="entry name" value="Pectin_lyase_fold/virulence"/>
</dbReference>
<dbReference type="Gene3D" id="2.160.20.10">
    <property type="entry name" value="Single-stranded right-handed beta-helix, Pectin lyase-like"/>
    <property type="match status" value="1"/>
</dbReference>
<organism evidence="2 4">
    <name type="scientific">Methanosphaera cuniculi</name>
    <dbReference type="NCBI Taxonomy" id="1077256"/>
    <lineage>
        <taxon>Archaea</taxon>
        <taxon>Methanobacteriati</taxon>
        <taxon>Methanobacteriota</taxon>
        <taxon>Methanomada group</taxon>
        <taxon>Methanobacteria</taxon>
        <taxon>Methanobacteriales</taxon>
        <taxon>Methanobacteriaceae</taxon>
        <taxon>Methanosphaera</taxon>
    </lineage>
</organism>
<evidence type="ECO:0008006" key="6">
    <source>
        <dbReference type="Google" id="ProtNLM"/>
    </source>
</evidence>
<dbReference type="EMBL" id="LWMS01000020">
    <property type="protein sequence ID" value="PWL08411.1"/>
    <property type="molecule type" value="Genomic_DNA"/>
</dbReference>
<protein>
    <recommendedName>
        <fullName evidence="6">Right handed beta helix domain-containing protein</fullName>
    </recommendedName>
</protein>
<evidence type="ECO:0000313" key="2">
    <source>
        <dbReference type="EMBL" id="PAV07989.1"/>
    </source>
</evidence>
<reference evidence="2 4" key="2">
    <citation type="journal article" date="2017" name="BMC Genomics">
        <title>Genomic analysis of methanogenic archaea reveals a shift towards energy conservation.</title>
        <authorList>
            <person name="Gilmore S.P."/>
            <person name="Henske J.K."/>
            <person name="Sexton J.A."/>
            <person name="Solomon K.V."/>
            <person name="Seppala S."/>
            <person name="Yoo J.I."/>
            <person name="Huyett L.M."/>
            <person name="Pressman A."/>
            <person name="Cogan J.Z."/>
            <person name="Kivenson V."/>
            <person name="Peng X."/>
            <person name="Tan Y."/>
            <person name="Valentine D.L."/>
            <person name="O'Malley M.A."/>
        </authorList>
    </citation>
    <scope>NUCLEOTIDE SEQUENCE [LARGE SCALE GENOMIC DNA]</scope>
    <source>
        <strain evidence="2 4">1R-7</strain>
    </source>
</reference>
<comment type="caution">
    <text evidence="2">The sequence shown here is derived from an EMBL/GenBank/DDBJ whole genome shotgun (WGS) entry which is preliminary data.</text>
</comment>
<evidence type="ECO:0000313" key="3">
    <source>
        <dbReference type="EMBL" id="PWL08411.1"/>
    </source>
</evidence>
<dbReference type="Proteomes" id="UP000217528">
    <property type="component" value="Unassembled WGS sequence"/>
</dbReference>
<dbReference type="InterPro" id="IPR006626">
    <property type="entry name" value="PbH1"/>
</dbReference>
<feature type="region of interest" description="Disordered" evidence="1">
    <location>
        <begin position="57"/>
        <end position="79"/>
    </location>
</feature>
<evidence type="ECO:0000313" key="5">
    <source>
        <dbReference type="Proteomes" id="UP000246004"/>
    </source>
</evidence>
<dbReference type="SMART" id="SM00710">
    <property type="entry name" value="PbH1"/>
    <property type="match status" value="16"/>
</dbReference>
<dbReference type="SUPFAM" id="SSF51126">
    <property type="entry name" value="Pectin lyase-like"/>
    <property type="match status" value="2"/>
</dbReference>
<proteinExistence type="predicted"/>
<dbReference type="InterPro" id="IPR013783">
    <property type="entry name" value="Ig-like_fold"/>
</dbReference>
<keyword evidence="4" id="KW-1185">Reference proteome</keyword>
<accession>A0A2A2HEY2</accession>
<reference evidence="3 5" key="1">
    <citation type="submission" date="2016-04" db="EMBL/GenBank/DDBJ databases">
        <title>Genome sequence of Methanosphaera cuniculi DSM 4103.</title>
        <authorList>
            <person name="Poehlein A."/>
            <person name="Seedorf H."/>
            <person name="Daniel R."/>
        </authorList>
    </citation>
    <scope>NUCLEOTIDE SEQUENCE [LARGE SCALE GENOMIC DNA]</scope>
    <source>
        <strain evidence="3 5">DSM 4103</strain>
    </source>
</reference>
<evidence type="ECO:0000256" key="1">
    <source>
        <dbReference type="SAM" id="MobiDB-lite"/>
    </source>
</evidence>
<dbReference type="Proteomes" id="UP000246004">
    <property type="component" value="Unassembled WGS sequence"/>
</dbReference>
<dbReference type="EMBL" id="LMVN01000004">
    <property type="protein sequence ID" value="PAV07989.1"/>
    <property type="molecule type" value="Genomic_DNA"/>
</dbReference>
<dbReference type="RefSeq" id="WP_095608194.1">
    <property type="nucleotide sequence ID" value="NZ_LMVN01000004.1"/>
</dbReference>